<keyword evidence="1" id="KW-0805">Transcription regulation</keyword>
<evidence type="ECO:0000313" key="5">
    <source>
        <dbReference type="EMBL" id="ALE91518.1"/>
    </source>
</evidence>
<evidence type="ECO:0000259" key="4">
    <source>
        <dbReference type="PROSITE" id="PS50043"/>
    </source>
</evidence>
<dbReference type="InterPro" id="IPR036388">
    <property type="entry name" value="WH-like_DNA-bd_sf"/>
</dbReference>
<keyword evidence="2" id="KW-0238">DNA-binding</keyword>
<dbReference type="EMBL" id="CP012677">
    <property type="protein sequence ID" value="ALE91518.1"/>
    <property type="molecule type" value="Genomic_DNA"/>
</dbReference>
<dbReference type="CDD" id="cd06170">
    <property type="entry name" value="LuxR_C_like"/>
    <property type="match status" value="1"/>
</dbReference>
<reference evidence="6" key="1">
    <citation type="submission" date="2015-09" db="EMBL/GenBank/DDBJ databases">
        <title>Complete genome of Arthrobacter alpinus strain R3.8.</title>
        <authorList>
            <person name="See-Too W.S."/>
            <person name="Chan K.G."/>
        </authorList>
    </citation>
    <scope>NUCLEOTIDE SEQUENCE [LARGE SCALE GENOMIC DNA]</scope>
    <source>
        <strain evidence="6">R3.8</strain>
    </source>
</reference>
<dbReference type="SMART" id="SM00421">
    <property type="entry name" value="HTH_LUXR"/>
    <property type="match status" value="1"/>
</dbReference>
<dbReference type="PANTHER" id="PTHR44688">
    <property type="entry name" value="DNA-BINDING TRANSCRIPTIONAL ACTIVATOR DEVR_DOSR"/>
    <property type="match status" value="1"/>
</dbReference>
<dbReference type="PANTHER" id="PTHR44688:SF16">
    <property type="entry name" value="DNA-BINDING TRANSCRIPTIONAL ACTIVATOR DEVR_DOSR"/>
    <property type="match status" value="1"/>
</dbReference>
<dbReference type="InterPro" id="IPR000792">
    <property type="entry name" value="Tscrpt_reg_LuxR_C"/>
</dbReference>
<feature type="domain" description="HTH luxR-type" evidence="4">
    <location>
        <begin position="850"/>
        <end position="914"/>
    </location>
</feature>
<dbReference type="InterPro" id="IPR027417">
    <property type="entry name" value="P-loop_NTPase"/>
</dbReference>
<dbReference type="PRINTS" id="PR00038">
    <property type="entry name" value="HTHLUXR"/>
</dbReference>
<accession>A0A0M4R9V7</accession>
<dbReference type="InterPro" id="IPR016032">
    <property type="entry name" value="Sig_transdc_resp-reg_C-effctor"/>
</dbReference>
<sequence>MKRFMKRSDSDDLALRSPFCRQAELGDVLRAFQGDECRAVFVTSDTGMGASTMLRAVAGEVQNRIPVLSIHGTPALSTIPYGVLAPFLTMLSVDDVGVRVNVLRVILQTLEARRERLSSEQATQSPGAALIIIDDANAVDSATAELVVSLVLAGTVTLVASYRHSESLPEPMRKLWAKGMAEGIELLPLTQEQAHDFCVEMLGGPVLGSTSWLFWHSAGGNPLLMSLVIQDAANSGQLNLRQGVWVAEQHAQTRSQDLKDLVRQQIRGLTRQAREALNLVALSEPVDIITVSGLVGASAVDELLARQLVREPQEESGQLRLINPIYGEVIRELVPTTQSRLLHQRLMSRFDPQISTPEVHLRRVSWALESGMDVADEQLLRAAIYACKLYQTPMALRLVDAVDTPEFALRARAVKARARFNLGDYEAAAELLDGSAGEARTLKELLFGSLLMAATHTALGHPARNISTDAAALRAAGERLAAVLPEASGAILTETQERANVLELIVLSRQGDYAAMPPLIDSVCALGKHPPSEEQLLNRSVALALDAERLTVQGFPVQAQARAEEAFNIVHAEDHHVFFLPEMIIIRQLCAVLCAGDWDKASKILEQFTADAGPVIWSFGGGFNVVRGMVLIRQGKLADALQALLPGMDALTLSDPQQLLGFCTSMALYAAAKLGIWELAQGLSDGYSEKTGMFLVAAHERAFMAAGLEYLLRDGAGLTALRHQADDAHLAGFELLELNSLYLALELGEITALKRFIHLASRVEGDWAGALKRVGLAIDTEDVYELLRTGELLLREGWIVLAHVIFVNAASVQDGARSNRNSTYTRKMIATSRGAMGTQIDSKPSVPTQSGVGIGRLTKRENEVIGLAAAGQADREIAATLHVSIRTVEGHLYRAYAKLGITGRSDFSDIMPNE</sequence>
<dbReference type="Proteomes" id="UP000062833">
    <property type="component" value="Chromosome"/>
</dbReference>
<dbReference type="Pfam" id="PF00196">
    <property type="entry name" value="GerE"/>
    <property type="match status" value="1"/>
</dbReference>
<dbReference type="KEGG" id="aaq:AOC05_02745"/>
<evidence type="ECO:0000256" key="3">
    <source>
        <dbReference type="ARBA" id="ARBA00023163"/>
    </source>
</evidence>
<gene>
    <name evidence="5" type="ORF">AOC05_02745</name>
</gene>
<dbReference type="SUPFAM" id="SSF52540">
    <property type="entry name" value="P-loop containing nucleoside triphosphate hydrolases"/>
    <property type="match status" value="1"/>
</dbReference>
<keyword evidence="6" id="KW-1185">Reference proteome</keyword>
<name>A0A0M4R9V7_9MICC</name>
<dbReference type="GO" id="GO:0003677">
    <property type="term" value="F:DNA binding"/>
    <property type="evidence" value="ECO:0007669"/>
    <property type="project" value="UniProtKB-KW"/>
</dbReference>
<proteinExistence type="predicted"/>
<dbReference type="SUPFAM" id="SSF46894">
    <property type="entry name" value="C-terminal effector domain of the bipartite response regulators"/>
    <property type="match status" value="1"/>
</dbReference>
<dbReference type="PATRIC" id="fig|656366.3.peg.607"/>
<evidence type="ECO:0000256" key="1">
    <source>
        <dbReference type="ARBA" id="ARBA00023015"/>
    </source>
</evidence>
<dbReference type="Gene3D" id="1.10.10.10">
    <property type="entry name" value="Winged helix-like DNA-binding domain superfamily/Winged helix DNA-binding domain"/>
    <property type="match status" value="1"/>
</dbReference>
<dbReference type="OrthoDB" id="3197423at2"/>
<dbReference type="GO" id="GO:0006355">
    <property type="term" value="P:regulation of DNA-templated transcription"/>
    <property type="evidence" value="ECO:0007669"/>
    <property type="project" value="InterPro"/>
</dbReference>
<keyword evidence="3" id="KW-0804">Transcription</keyword>
<dbReference type="PROSITE" id="PS50043">
    <property type="entry name" value="HTH_LUXR_2"/>
    <property type="match status" value="1"/>
</dbReference>
<evidence type="ECO:0000313" key="6">
    <source>
        <dbReference type="Proteomes" id="UP000062833"/>
    </source>
</evidence>
<evidence type="ECO:0000256" key="2">
    <source>
        <dbReference type="ARBA" id="ARBA00023125"/>
    </source>
</evidence>
<organism evidence="5 6">
    <name type="scientific">Arthrobacter alpinus</name>
    <dbReference type="NCBI Taxonomy" id="656366"/>
    <lineage>
        <taxon>Bacteria</taxon>
        <taxon>Bacillati</taxon>
        <taxon>Actinomycetota</taxon>
        <taxon>Actinomycetes</taxon>
        <taxon>Micrococcales</taxon>
        <taxon>Micrococcaceae</taxon>
        <taxon>Arthrobacter</taxon>
    </lineage>
</organism>
<dbReference type="AlphaFoldDB" id="A0A0M4R9V7"/>
<protein>
    <recommendedName>
        <fullName evidence="4">HTH luxR-type domain-containing protein</fullName>
    </recommendedName>
</protein>